<dbReference type="SMART" id="SM01272">
    <property type="entry name" value="LsmAD"/>
    <property type="match status" value="1"/>
</dbReference>
<feature type="compositionally biased region" description="Polar residues" evidence="1">
    <location>
        <begin position="185"/>
        <end position="194"/>
    </location>
</feature>
<dbReference type="InterPro" id="IPR009604">
    <property type="entry name" value="LsmAD_domain"/>
</dbReference>
<dbReference type="PANTHER" id="PTHR12854:SF7">
    <property type="entry name" value="ATAXIN-2 HOMOLOG"/>
    <property type="match status" value="1"/>
</dbReference>
<feature type="compositionally biased region" description="Low complexity" evidence="1">
    <location>
        <begin position="847"/>
        <end position="866"/>
    </location>
</feature>
<protein>
    <recommendedName>
        <fullName evidence="2">LsmAD domain-containing protein</fullName>
    </recommendedName>
</protein>
<dbReference type="GO" id="GO:0010494">
    <property type="term" value="C:cytoplasmic stress granule"/>
    <property type="evidence" value="ECO:0007669"/>
    <property type="project" value="TreeGrafter"/>
</dbReference>
<feature type="compositionally biased region" description="Polar residues" evidence="1">
    <location>
        <begin position="474"/>
        <end position="494"/>
    </location>
</feature>
<evidence type="ECO:0000259" key="2">
    <source>
        <dbReference type="SMART" id="SM01272"/>
    </source>
</evidence>
<feature type="compositionally biased region" description="Basic and acidic residues" evidence="1">
    <location>
        <begin position="356"/>
        <end position="375"/>
    </location>
</feature>
<evidence type="ECO:0000313" key="3">
    <source>
        <dbReference type="EMBL" id="KAK2625852.1"/>
    </source>
</evidence>
<reference evidence="3" key="1">
    <citation type="submission" date="2023-06" db="EMBL/GenBank/DDBJ databases">
        <title>Draft genome of Marssonina rosae.</title>
        <authorList>
            <person name="Cheng Q."/>
        </authorList>
    </citation>
    <scope>NUCLEOTIDE SEQUENCE</scope>
    <source>
        <strain evidence="3">R4</strain>
    </source>
</reference>
<feature type="compositionally biased region" description="Polar residues" evidence="1">
    <location>
        <begin position="903"/>
        <end position="925"/>
    </location>
</feature>
<dbReference type="GO" id="GO:0003729">
    <property type="term" value="F:mRNA binding"/>
    <property type="evidence" value="ECO:0007669"/>
    <property type="project" value="TreeGrafter"/>
</dbReference>
<feature type="region of interest" description="Disordered" evidence="1">
    <location>
        <begin position="1"/>
        <end position="92"/>
    </location>
</feature>
<gene>
    <name evidence="3" type="ORF">QTJ16_005164</name>
</gene>
<feature type="compositionally biased region" description="Low complexity" evidence="1">
    <location>
        <begin position="244"/>
        <end position="280"/>
    </location>
</feature>
<feature type="compositionally biased region" description="Polar residues" evidence="1">
    <location>
        <begin position="10"/>
        <end position="30"/>
    </location>
</feature>
<feature type="compositionally biased region" description="Polar residues" evidence="1">
    <location>
        <begin position="429"/>
        <end position="445"/>
    </location>
</feature>
<organism evidence="3 4">
    <name type="scientific">Diplocarpon rosae</name>
    <dbReference type="NCBI Taxonomy" id="946125"/>
    <lineage>
        <taxon>Eukaryota</taxon>
        <taxon>Fungi</taxon>
        <taxon>Dikarya</taxon>
        <taxon>Ascomycota</taxon>
        <taxon>Pezizomycotina</taxon>
        <taxon>Leotiomycetes</taxon>
        <taxon>Helotiales</taxon>
        <taxon>Drepanopezizaceae</taxon>
        <taxon>Diplocarpon</taxon>
    </lineage>
</organism>
<feature type="domain" description="LsmAD" evidence="2">
    <location>
        <begin position="104"/>
        <end position="179"/>
    </location>
</feature>
<evidence type="ECO:0000313" key="4">
    <source>
        <dbReference type="Proteomes" id="UP001285354"/>
    </source>
</evidence>
<feature type="compositionally biased region" description="Low complexity" evidence="1">
    <location>
        <begin position="518"/>
        <end position="534"/>
    </location>
</feature>
<accession>A0AAD9SZG2</accession>
<keyword evidence="4" id="KW-1185">Reference proteome</keyword>
<dbReference type="Pfam" id="PF06741">
    <property type="entry name" value="LsmAD"/>
    <property type="match status" value="1"/>
</dbReference>
<dbReference type="AlphaFoldDB" id="A0AAD9SZG2"/>
<dbReference type="InterPro" id="IPR045117">
    <property type="entry name" value="ATXN2-like"/>
</dbReference>
<dbReference type="GO" id="GO:0034063">
    <property type="term" value="P:stress granule assembly"/>
    <property type="evidence" value="ECO:0007669"/>
    <property type="project" value="TreeGrafter"/>
</dbReference>
<feature type="compositionally biased region" description="Polar residues" evidence="1">
    <location>
        <begin position="868"/>
        <end position="885"/>
    </location>
</feature>
<dbReference type="EMBL" id="JAUBYV010000007">
    <property type="protein sequence ID" value="KAK2625852.1"/>
    <property type="molecule type" value="Genomic_DNA"/>
</dbReference>
<comment type="caution">
    <text evidence="3">The sequence shown here is derived from an EMBL/GenBank/DDBJ whole genome shotgun (WGS) entry which is preliminary data.</text>
</comment>
<sequence length="932" mass="100870">MVQPGKKASDMSNGTPKNTQSTMSFQQKSSGDARVAGKNAGQNGNAIPFLTDTAISNARTQGERPLQRWVADGPPDTLGSLESSRMKPSGGVVWDQFAENERRFGVKTDYDENIYTTTINKNHPQYKQRLADADKKAREIERSMANNSHVAEERILDNLAAEENGGLDEEDKYSGVRRPQDFPPLTSSNASNKYTPPARRAPTGQSTVAGAPVDPAIISSQLARPDKPASEKTKASAAPKVPKPEASTPSTTAESSFSATTEPKAQATNSPSSSSRTASPHVKAEGVPNATATVERDVATAFKNFAVQQRKTVENARAFKARSDKEFKLNDLKKFADSFKLTTPVPQDLVPIIAKDPAKQKEIQEKAKRNAEENKANPSEGVKPIPPPADMRLTQRPGAATHGTSPANIPSRQNTTRNAAFPQQASFRGTAQTTPLQSQQNRTTGNLGGRLRSMDQSKAGQMPPNPIPAHESRQTPTGPSNGDSNFSRRSSGVASAQGARLNPTIGEFRPSPHAATFNPNGNPSSVSSPKSNVNTAPPVPVARSLLRRAPIAESQRPTLQEKFNALDYIKTIKPGPGKNWKLTGGLKPAYETPVLWKTVEPSDRKDSNIHKTYAEVFDSAPFPSHTLSPAAPPNAIPQVPHQHQLPFHLQQSGLVGVRQSPRQAPLNLHGNQHPHGPAQPFNGHDDNRMMHSHSAQSFASPRLQNVPMQYNSPMSQSAQMYNPQMMSFPGGGPPMQQQYRSMSQSHGFVPQGSPMGPIMMPHTQGTFMTSQGIGPGPHLPYPPNAQGFMPPNNGMPPQLPGVNGFPSPGRGPPIMMHSNSQQGHHQQQPMYMNPGMSPNPQYNHPAPMYNNQQPPGQMQQMRGYGPNQIGTSPQQNHQYGAQQHRNNNHSNSNYNTAGKNFPQHGQHQNGSASSQIPTGPQARTSDGNEETK</sequence>
<feature type="region of interest" description="Disordered" evidence="1">
    <location>
        <begin position="664"/>
        <end position="684"/>
    </location>
</feature>
<feature type="compositionally biased region" description="Polar residues" evidence="1">
    <location>
        <begin position="402"/>
        <end position="416"/>
    </location>
</feature>
<feature type="region of interest" description="Disordered" evidence="1">
    <location>
        <begin position="429"/>
        <end position="538"/>
    </location>
</feature>
<evidence type="ECO:0000256" key="1">
    <source>
        <dbReference type="SAM" id="MobiDB-lite"/>
    </source>
</evidence>
<proteinExistence type="predicted"/>
<dbReference type="PANTHER" id="PTHR12854">
    <property type="entry name" value="ATAXIN 2-RELATED"/>
    <property type="match status" value="1"/>
</dbReference>
<feature type="compositionally biased region" description="Basic and acidic residues" evidence="1">
    <location>
        <begin position="224"/>
        <end position="234"/>
    </location>
</feature>
<name>A0AAD9SZG2_9HELO</name>
<feature type="region of interest" description="Disordered" evidence="1">
    <location>
        <begin position="352"/>
        <end position="416"/>
    </location>
</feature>
<feature type="region of interest" description="Disordered" evidence="1">
    <location>
        <begin position="817"/>
        <end position="932"/>
    </location>
</feature>
<feature type="region of interest" description="Disordered" evidence="1">
    <location>
        <begin position="159"/>
        <end position="291"/>
    </location>
</feature>
<dbReference type="Proteomes" id="UP001285354">
    <property type="component" value="Unassembled WGS sequence"/>
</dbReference>